<keyword evidence="11" id="KW-1185">Reference proteome</keyword>
<accession>A0A5J9WDC6</accession>
<evidence type="ECO:0000313" key="11">
    <source>
        <dbReference type="Proteomes" id="UP000324897"/>
    </source>
</evidence>
<evidence type="ECO:0000313" key="10">
    <source>
        <dbReference type="EMBL" id="TVU45907.1"/>
    </source>
</evidence>
<evidence type="ECO:0000256" key="6">
    <source>
        <dbReference type="ARBA" id="ARBA00024209"/>
    </source>
</evidence>
<evidence type="ECO:0000256" key="7">
    <source>
        <dbReference type="PROSITE-ProRule" id="PRU00175"/>
    </source>
</evidence>
<dbReference type="SUPFAM" id="SSF57850">
    <property type="entry name" value="RING/U-box"/>
    <property type="match status" value="1"/>
</dbReference>
<reference evidence="10 11" key="1">
    <citation type="journal article" date="2019" name="Sci. Rep.">
        <title>A high-quality genome of Eragrostis curvula grass provides insights into Poaceae evolution and supports new strategies to enhance forage quality.</title>
        <authorList>
            <person name="Carballo J."/>
            <person name="Santos B.A.C.M."/>
            <person name="Zappacosta D."/>
            <person name="Garbus I."/>
            <person name="Selva J.P."/>
            <person name="Gallo C.A."/>
            <person name="Diaz A."/>
            <person name="Albertini E."/>
            <person name="Caccamo M."/>
            <person name="Echenique V."/>
        </authorList>
    </citation>
    <scope>NUCLEOTIDE SEQUENCE [LARGE SCALE GENOMIC DNA]</scope>
    <source>
        <strain evidence="11">cv. Victoria</strain>
        <tissue evidence="10">Leaf</tissue>
    </source>
</reference>
<organism evidence="10 11">
    <name type="scientific">Eragrostis curvula</name>
    <name type="common">weeping love grass</name>
    <dbReference type="NCBI Taxonomy" id="38414"/>
    <lineage>
        <taxon>Eukaryota</taxon>
        <taxon>Viridiplantae</taxon>
        <taxon>Streptophyta</taxon>
        <taxon>Embryophyta</taxon>
        <taxon>Tracheophyta</taxon>
        <taxon>Spermatophyta</taxon>
        <taxon>Magnoliopsida</taxon>
        <taxon>Liliopsida</taxon>
        <taxon>Poales</taxon>
        <taxon>Poaceae</taxon>
        <taxon>PACMAD clade</taxon>
        <taxon>Chloridoideae</taxon>
        <taxon>Eragrostideae</taxon>
        <taxon>Eragrostidinae</taxon>
        <taxon>Eragrostis</taxon>
    </lineage>
</organism>
<dbReference type="SMART" id="SM00184">
    <property type="entry name" value="RING"/>
    <property type="match status" value="1"/>
</dbReference>
<dbReference type="OrthoDB" id="8062037at2759"/>
<dbReference type="InterPro" id="IPR001841">
    <property type="entry name" value="Znf_RING"/>
</dbReference>
<dbReference type="AlphaFoldDB" id="A0A5J9WDC6"/>
<dbReference type="Proteomes" id="UP000324897">
    <property type="component" value="Chromosome 5"/>
</dbReference>
<feature type="region of interest" description="Disordered" evidence="8">
    <location>
        <begin position="35"/>
        <end position="55"/>
    </location>
</feature>
<dbReference type="InterPro" id="IPR013083">
    <property type="entry name" value="Znf_RING/FYVE/PHD"/>
</dbReference>
<keyword evidence="4 7" id="KW-0863">Zinc-finger</keyword>
<evidence type="ECO:0000256" key="2">
    <source>
        <dbReference type="ARBA" id="ARBA00012483"/>
    </source>
</evidence>
<dbReference type="PROSITE" id="PS50089">
    <property type="entry name" value="ZF_RING_2"/>
    <property type="match status" value="1"/>
</dbReference>
<evidence type="ECO:0000256" key="5">
    <source>
        <dbReference type="ARBA" id="ARBA00022833"/>
    </source>
</evidence>
<sequence>MANGQVKTWKLSRRQLTLAVTADIAASSGKNLVPSKAALSSPVPQTAQHEPRHSVRARDRAVVAVTLLIVAVAAASSGACCRDAGAERRAAMHDVELALGAATLMTYEQAAAAAAAMKGRKAPRPSPEGKAEGQRCAMCQSEYASGDELVRVVPACGHFFHAGCDVDRWLREHRRCPICRGGLWPLPRPPRPECPPKPPRARVASPYFNIHDKTVNLSIKECAS</sequence>
<dbReference type="EMBL" id="RWGY01000004">
    <property type="protein sequence ID" value="TVU45907.1"/>
    <property type="molecule type" value="Genomic_DNA"/>
</dbReference>
<feature type="non-terminal residue" evidence="10">
    <location>
        <position position="1"/>
    </location>
</feature>
<dbReference type="EC" id="2.3.2.27" evidence="2"/>
<evidence type="ECO:0000259" key="9">
    <source>
        <dbReference type="PROSITE" id="PS50089"/>
    </source>
</evidence>
<comment type="similarity">
    <text evidence="6">Belongs to the RING-type zinc finger family. ATL subfamily.</text>
</comment>
<evidence type="ECO:0000256" key="3">
    <source>
        <dbReference type="ARBA" id="ARBA00022723"/>
    </source>
</evidence>
<comment type="caution">
    <text evidence="10">The sequence shown here is derived from an EMBL/GenBank/DDBJ whole genome shotgun (WGS) entry which is preliminary data.</text>
</comment>
<keyword evidence="3" id="KW-0479">Metal-binding</keyword>
<name>A0A5J9WDC6_9POAL</name>
<dbReference type="PANTHER" id="PTHR14155:SF223">
    <property type="entry name" value="RING-H2 FINGER PROTEIN ATL3L"/>
    <property type="match status" value="1"/>
</dbReference>
<dbReference type="GO" id="GO:0061630">
    <property type="term" value="F:ubiquitin protein ligase activity"/>
    <property type="evidence" value="ECO:0007669"/>
    <property type="project" value="UniProtKB-EC"/>
</dbReference>
<comment type="catalytic activity">
    <reaction evidence="1">
        <text>S-ubiquitinyl-[E2 ubiquitin-conjugating enzyme]-L-cysteine + [acceptor protein]-L-lysine = [E2 ubiquitin-conjugating enzyme]-L-cysteine + N(6)-ubiquitinyl-[acceptor protein]-L-lysine.</text>
        <dbReference type="EC" id="2.3.2.27"/>
    </reaction>
</comment>
<feature type="domain" description="RING-type" evidence="9">
    <location>
        <begin position="136"/>
        <end position="180"/>
    </location>
</feature>
<keyword evidence="5" id="KW-0862">Zinc</keyword>
<evidence type="ECO:0000256" key="8">
    <source>
        <dbReference type="SAM" id="MobiDB-lite"/>
    </source>
</evidence>
<gene>
    <name evidence="10" type="ORF">EJB05_05416</name>
</gene>
<proteinExistence type="inferred from homology"/>
<dbReference type="GO" id="GO:0008270">
    <property type="term" value="F:zinc ion binding"/>
    <property type="evidence" value="ECO:0007669"/>
    <property type="project" value="UniProtKB-KW"/>
</dbReference>
<dbReference type="Gramene" id="TVU45907">
    <property type="protein sequence ID" value="TVU45907"/>
    <property type="gene ID" value="EJB05_05416"/>
</dbReference>
<dbReference type="InterPro" id="IPR053238">
    <property type="entry name" value="RING-H2_zinc_finger"/>
</dbReference>
<protein>
    <recommendedName>
        <fullName evidence="2">RING-type E3 ubiquitin transferase</fullName>
        <ecNumber evidence="2">2.3.2.27</ecNumber>
    </recommendedName>
</protein>
<evidence type="ECO:0000256" key="1">
    <source>
        <dbReference type="ARBA" id="ARBA00000900"/>
    </source>
</evidence>
<evidence type="ECO:0000256" key="4">
    <source>
        <dbReference type="ARBA" id="ARBA00022771"/>
    </source>
</evidence>
<dbReference type="Gene3D" id="3.30.40.10">
    <property type="entry name" value="Zinc/RING finger domain, C3HC4 (zinc finger)"/>
    <property type="match status" value="1"/>
</dbReference>
<dbReference type="PANTHER" id="PTHR14155">
    <property type="entry name" value="RING FINGER DOMAIN-CONTAINING"/>
    <property type="match status" value="1"/>
</dbReference>
<dbReference type="Pfam" id="PF13639">
    <property type="entry name" value="zf-RING_2"/>
    <property type="match status" value="1"/>
</dbReference>